<keyword evidence="3" id="KW-1185">Reference proteome</keyword>
<evidence type="ECO:0000313" key="3">
    <source>
        <dbReference type="Proteomes" id="UP001595953"/>
    </source>
</evidence>
<comment type="caution">
    <text evidence="2">The sequence shown here is derived from an EMBL/GenBank/DDBJ whole genome shotgun (WGS) entry which is preliminary data.</text>
</comment>
<feature type="chain" id="PRO_5047539699" evidence="1">
    <location>
        <begin position="21"/>
        <end position="418"/>
    </location>
</feature>
<accession>A0ABV9MYY8</accession>
<dbReference type="SUPFAM" id="SSF49452">
    <property type="entry name" value="Starch-binding domain-like"/>
    <property type="match status" value="1"/>
</dbReference>
<reference evidence="3" key="1">
    <citation type="journal article" date="2019" name="Int. J. Syst. Evol. Microbiol.">
        <title>The Global Catalogue of Microorganisms (GCM) 10K type strain sequencing project: providing services to taxonomists for standard genome sequencing and annotation.</title>
        <authorList>
            <consortium name="The Broad Institute Genomics Platform"/>
            <consortium name="The Broad Institute Genome Sequencing Center for Infectious Disease"/>
            <person name="Wu L."/>
            <person name="Ma J."/>
        </authorList>
    </citation>
    <scope>NUCLEOTIDE SEQUENCE [LARGE SCALE GENOMIC DNA]</scope>
    <source>
        <strain evidence="3">CCUG 63682</strain>
    </source>
</reference>
<feature type="signal peptide" evidence="1">
    <location>
        <begin position="1"/>
        <end position="20"/>
    </location>
</feature>
<proteinExistence type="predicted"/>
<gene>
    <name evidence="2" type="ORF">ACFO5O_02730</name>
</gene>
<evidence type="ECO:0000256" key="1">
    <source>
        <dbReference type="SAM" id="SignalP"/>
    </source>
</evidence>
<dbReference type="Proteomes" id="UP001595953">
    <property type="component" value="Unassembled WGS sequence"/>
</dbReference>
<evidence type="ECO:0000313" key="2">
    <source>
        <dbReference type="EMBL" id="MFC4721222.1"/>
    </source>
</evidence>
<protein>
    <submittedName>
        <fullName evidence="2">Carboxypeptidase-like regulatory domain-containing protein</fullName>
    </submittedName>
</protein>
<name>A0ABV9MYY8_9FLAO</name>
<dbReference type="RefSeq" id="WP_387960721.1">
    <property type="nucleotide sequence ID" value="NZ_JBHSGP010000005.1"/>
</dbReference>
<organism evidence="2 3">
    <name type="scientific">Geojedonia litorea</name>
    <dbReference type="NCBI Taxonomy" id="1268269"/>
    <lineage>
        <taxon>Bacteria</taxon>
        <taxon>Pseudomonadati</taxon>
        <taxon>Bacteroidota</taxon>
        <taxon>Flavobacteriia</taxon>
        <taxon>Flavobacteriales</taxon>
        <taxon>Flavobacteriaceae</taxon>
        <taxon>Geojedonia</taxon>
    </lineage>
</organism>
<dbReference type="EMBL" id="JBHSGP010000005">
    <property type="protein sequence ID" value="MFC4721222.1"/>
    <property type="molecule type" value="Genomic_DNA"/>
</dbReference>
<dbReference type="InterPro" id="IPR013784">
    <property type="entry name" value="Carb-bd-like_fold"/>
</dbReference>
<dbReference type="Gene3D" id="2.60.40.1120">
    <property type="entry name" value="Carboxypeptidase-like, regulatory domain"/>
    <property type="match status" value="1"/>
</dbReference>
<keyword evidence="1" id="KW-0732">Signal</keyword>
<sequence>MKTKVLVILCICMFPAWLFSQETELVIEYPTQLFISDTLTIKGYFDGHPENTTIEIDGQKFSAISETSSQSSFLFLNSRLGHVDGMLTEHNFSVPLQLQLLKLNTILSKSNLKRGSRTVLELKVEGVNDSQDAIQIQLTNKTPNLITLDGGEDQIWKLPALNKKNEASKNFRIRGIKPGNFNLNVSLKDVETKIVKVNPFINNETLSENTEAEEEEEKIACGSIYGKVENNMGLKFQHIVVFVKSECDLCPPAKAIDSVTITYNCEKIEPSWVIAPKGATVVLKSSKDGCDFAAYQVTKFSDETNFDDVVKFDKPKSFIAKEYFEFNDIPRDYAIINRWNKRADMTLFIAPNSCYSEIDQDGNYEIGELPPGDYTLKVYTNRTILAPPEVTVTVRSNERTRQDFELNRSMRKLKKKTN</sequence>